<dbReference type="InterPro" id="IPR006680">
    <property type="entry name" value="Amidohydro-rel"/>
</dbReference>
<feature type="domain" description="Amidohydrolase-related" evidence="1">
    <location>
        <begin position="51"/>
        <end position="125"/>
    </location>
</feature>
<keyword evidence="2" id="KW-0378">Hydrolase</keyword>
<dbReference type="Proteomes" id="UP000250675">
    <property type="component" value="Unassembled WGS sequence"/>
</dbReference>
<gene>
    <name evidence="2" type="primary">lhyD</name>
    <name evidence="2" type="ORF">NCTC9645_00539</name>
</gene>
<dbReference type="PANTHER" id="PTHR43668">
    <property type="entry name" value="ALLANTOINASE"/>
    <property type="match status" value="1"/>
</dbReference>
<dbReference type="GO" id="GO:0004038">
    <property type="term" value="F:allantoinase activity"/>
    <property type="evidence" value="ECO:0007669"/>
    <property type="project" value="TreeGrafter"/>
</dbReference>
<dbReference type="EMBL" id="UASO01000003">
    <property type="protein sequence ID" value="SQC11203.1"/>
    <property type="molecule type" value="Genomic_DNA"/>
</dbReference>
<evidence type="ECO:0000259" key="1">
    <source>
        <dbReference type="Pfam" id="PF01979"/>
    </source>
</evidence>
<dbReference type="GO" id="GO:0006145">
    <property type="term" value="P:purine nucleobase catabolic process"/>
    <property type="evidence" value="ECO:0007669"/>
    <property type="project" value="TreeGrafter"/>
</dbReference>
<dbReference type="Gene3D" id="2.30.40.10">
    <property type="entry name" value="Urease, subunit C, domain 1"/>
    <property type="match status" value="1"/>
</dbReference>
<dbReference type="SUPFAM" id="SSF51556">
    <property type="entry name" value="Metallo-dependent hydrolases"/>
    <property type="match status" value="1"/>
</dbReference>
<protein>
    <submittedName>
        <fullName evidence="2">Dihydroorotase</fullName>
        <ecNumber evidence="2">3.5.2.-</ecNumber>
    </submittedName>
</protein>
<accession>A0A2X3CDI8</accession>
<dbReference type="SUPFAM" id="SSF51338">
    <property type="entry name" value="Composite domain of metallo-dependent hydrolases"/>
    <property type="match status" value="1"/>
</dbReference>
<dbReference type="Pfam" id="PF01979">
    <property type="entry name" value="Amidohydro_1"/>
    <property type="match status" value="1"/>
</dbReference>
<sequence>MKPLLLTNALIINEDLRYPADILIDKGRIQKIASLIPSRTEWQVIDVRGKWVIPGMIDDQVHFREPGLTHKGTIASESAAAVMGGITSFMEMPNVTPPTTTLQALREKFQRASHSSLANYSFYFGATNDNLDELKALTASQACGVKVFMGASTGNMLVDDEQILESIFANAPCLVATHCEHTPTIKHNEETWRARLGDAIPAGEHAAIRSVDACLTSSHQAVSLAKKTSYPITCPAYHHRR</sequence>
<dbReference type="InterPro" id="IPR011059">
    <property type="entry name" value="Metal-dep_hydrolase_composite"/>
</dbReference>
<dbReference type="EC" id="3.5.2.-" evidence="2"/>
<dbReference type="AlphaFoldDB" id="A0A2X3CDI8"/>
<evidence type="ECO:0000313" key="2">
    <source>
        <dbReference type="EMBL" id="SQC11203.1"/>
    </source>
</evidence>
<dbReference type="PANTHER" id="PTHR43668:SF4">
    <property type="entry name" value="ALLANTOINASE"/>
    <property type="match status" value="1"/>
</dbReference>
<dbReference type="InterPro" id="IPR050138">
    <property type="entry name" value="DHOase/Allantoinase_Hydrolase"/>
</dbReference>
<reference evidence="2 3" key="1">
    <citation type="submission" date="2018-06" db="EMBL/GenBank/DDBJ databases">
        <authorList>
            <consortium name="Pathogen Informatics"/>
            <person name="Doyle S."/>
        </authorList>
    </citation>
    <scope>NUCLEOTIDE SEQUENCE [LARGE SCALE GENOMIC DNA]</scope>
    <source>
        <strain evidence="2 3">NCTC9645</strain>
    </source>
</reference>
<dbReference type="Gene3D" id="3.20.20.140">
    <property type="entry name" value="Metal-dependent hydrolases"/>
    <property type="match status" value="1"/>
</dbReference>
<name>A0A2X3CDI8_KLEPN</name>
<proteinExistence type="predicted"/>
<dbReference type="InterPro" id="IPR032466">
    <property type="entry name" value="Metal_Hydrolase"/>
</dbReference>
<organism evidence="2 3">
    <name type="scientific">Klebsiella pneumoniae</name>
    <dbReference type="NCBI Taxonomy" id="573"/>
    <lineage>
        <taxon>Bacteria</taxon>
        <taxon>Pseudomonadati</taxon>
        <taxon>Pseudomonadota</taxon>
        <taxon>Gammaproteobacteria</taxon>
        <taxon>Enterobacterales</taxon>
        <taxon>Enterobacteriaceae</taxon>
        <taxon>Klebsiella/Raoultella group</taxon>
        <taxon>Klebsiella</taxon>
        <taxon>Klebsiella pneumoniae complex</taxon>
    </lineage>
</organism>
<dbReference type="GO" id="GO:0005737">
    <property type="term" value="C:cytoplasm"/>
    <property type="evidence" value="ECO:0007669"/>
    <property type="project" value="TreeGrafter"/>
</dbReference>
<evidence type="ECO:0000313" key="3">
    <source>
        <dbReference type="Proteomes" id="UP000250675"/>
    </source>
</evidence>